<organism evidence="2 3">
    <name type="scientific">Rangifer tarandus platyrhynchus</name>
    <name type="common">Svalbard reindeer</name>
    <dbReference type="NCBI Taxonomy" id="3082113"/>
    <lineage>
        <taxon>Eukaryota</taxon>
        <taxon>Metazoa</taxon>
        <taxon>Chordata</taxon>
        <taxon>Craniata</taxon>
        <taxon>Vertebrata</taxon>
        <taxon>Euteleostomi</taxon>
        <taxon>Mammalia</taxon>
        <taxon>Eutheria</taxon>
        <taxon>Laurasiatheria</taxon>
        <taxon>Artiodactyla</taxon>
        <taxon>Ruminantia</taxon>
        <taxon>Pecora</taxon>
        <taxon>Cervidae</taxon>
        <taxon>Odocoileinae</taxon>
        <taxon>Rangifer</taxon>
    </lineage>
</organism>
<dbReference type="EMBL" id="OX459951">
    <property type="protein sequence ID" value="CAI9157450.1"/>
    <property type="molecule type" value="Genomic_DNA"/>
</dbReference>
<evidence type="ECO:0000256" key="1">
    <source>
        <dbReference type="SAM" id="MobiDB-lite"/>
    </source>
</evidence>
<sequence>MSGGPTSTAPVPDDTPAKLPLMDTGPPARVGTPISPGLCSPLCPHTINCGAATHCGTCSRAGTRGVFTEQDSEVKADAEVEQPGGRSGEGSQGPQCVAALPRGPAGGAVGTPPSHRP</sequence>
<proteinExistence type="predicted"/>
<reference evidence="2" key="1">
    <citation type="submission" date="2023-04" db="EMBL/GenBank/DDBJ databases">
        <authorList>
            <consortium name="ELIXIR-Norway"/>
        </authorList>
    </citation>
    <scope>NUCLEOTIDE SEQUENCE [LARGE SCALE GENOMIC DNA]</scope>
</reference>
<gene>
    <name evidence="2" type="ORF">MRATA1EN1_LOCUS6412</name>
</gene>
<feature type="region of interest" description="Disordered" evidence="1">
    <location>
        <begin position="67"/>
        <end position="117"/>
    </location>
</feature>
<keyword evidence="3" id="KW-1185">Reference proteome</keyword>
<evidence type="ECO:0000313" key="3">
    <source>
        <dbReference type="Proteomes" id="UP001176941"/>
    </source>
</evidence>
<accession>A0ABN8Y796</accession>
<dbReference type="Proteomes" id="UP001176941">
    <property type="component" value="Chromosome 15"/>
</dbReference>
<evidence type="ECO:0000313" key="2">
    <source>
        <dbReference type="EMBL" id="CAI9157450.1"/>
    </source>
</evidence>
<name>A0ABN8Y796_RANTA</name>
<protein>
    <submittedName>
        <fullName evidence="2">Uncharacterized protein</fullName>
    </submittedName>
</protein>
<feature type="region of interest" description="Disordered" evidence="1">
    <location>
        <begin position="1"/>
        <end position="37"/>
    </location>
</feature>